<dbReference type="RefSeq" id="WP_231143998.1">
    <property type="nucleotide sequence ID" value="NZ_CP088100.1"/>
</dbReference>
<reference evidence="1" key="1">
    <citation type="submission" date="2021-11" db="EMBL/GenBank/DDBJ databases">
        <title>Australian commercial rhizobial inoculants.</title>
        <authorList>
            <person name="Kohlmeier M.G."/>
            <person name="O'Hara G.W."/>
            <person name="Colombi E."/>
            <person name="Ramsay J.P."/>
            <person name="Terpolilli J."/>
        </authorList>
    </citation>
    <scope>NUCLEOTIDE SEQUENCE</scope>
    <source>
        <strain evidence="1">CC829</strain>
    </source>
</reference>
<keyword evidence="2" id="KW-1185">Reference proteome</keyword>
<organism evidence="1 2">
    <name type="scientific">Bradyrhizobium barranii</name>
    <dbReference type="NCBI Taxonomy" id="2992140"/>
    <lineage>
        <taxon>Bacteria</taxon>
        <taxon>Pseudomonadati</taxon>
        <taxon>Pseudomonadota</taxon>
        <taxon>Alphaproteobacteria</taxon>
        <taxon>Hyphomicrobiales</taxon>
        <taxon>Nitrobacteraceae</taxon>
        <taxon>Bradyrhizobium</taxon>
    </lineage>
</organism>
<proteinExistence type="predicted"/>
<evidence type="ECO:0000313" key="1">
    <source>
        <dbReference type="EMBL" id="UFW88213.1"/>
    </source>
</evidence>
<gene>
    <name evidence="1" type="ORF">BjapCC829_06350</name>
</gene>
<dbReference type="EMBL" id="CP088100">
    <property type="protein sequence ID" value="UFW88213.1"/>
    <property type="molecule type" value="Genomic_DNA"/>
</dbReference>
<sequence length="187" mass="19811">MRRDAKAMVAYFGLAELKAALDPRQRFVDEITAVGRSMAEVSPGQPLVSSADHAAPLTGGLIAGARALAKSCGLVASTGKISRAFGAGQRVFTGKHVAEPRLWQVLDLFRLACISKMRGINRSARVTRVVGGLTSARCQMVAPECRARREPETHAFGLVDTLSNVCLGPAPLPSGPDRMAAGTRPNF</sequence>
<dbReference type="Proteomes" id="UP001430990">
    <property type="component" value="Chromosome"/>
</dbReference>
<accession>A0ABY3QRG7</accession>
<evidence type="ECO:0000313" key="2">
    <source>
        <dbReference type="Proteomes" id="UP001430990"/>
    </source>
</evidence>
<protein>
    <submittedName>
        <fullName evidence="1">Uncharacterized protein</fullName>
    </submittedName>
</protein>
<name>A0ABY3QRG7_9BRAD</name>